<name>A0ABR9WA29_9BACT</name>
<comment type="caution">
    <text evidence="4">The sequence shown here is derived from an EMBL/GenBank/DDBJ whole genome shotgun (WGS) entry which is preliminary data.</text>
</comment>
<protein>
    <submittedName>
        <fullName evidence="4">GNAT family N-acetyltransferase</fullName>
    </submittedName>
</protein>
<dbReference type="EMBL" id="JACYGY010000001">
    <property type="protein sequence ID" value="MBE9462338.1"/>
    <property type="molecule type" value="Genomic_DNA"/>
</dbReference>
<evidence type="ECO:0000259" key="3">
    <source>
        <dbReference type="PROSITE" id="PS51186"/>
    </source>
</evidence>
<keyword evidence="2" id="KW-0012">Acyltransferase</keyword>
<accession>A0ABR9WA29</accession>
<dbReference type="PROSITE" id="PS51186">
    <property type="entry name" value="GNAT"/>
    <property type="match status" value="1"/>
</dbReference>
<dbReference type="PANTHER" id="PTHR43877">
    <property type="entry name" value="AMINOALKYLPHOSPHONATE N-ACETYLTRANSFERASE-RELATED-RELATED"/>
    <property type="match status" value="1"/>
</dbReference>
<dbReference type="Pfam" id="PF00583">
    <property type="entry name" value="Acetyltransf_1"/>
    <property type="match status" value="1"/>
</dbReference>
<dbReference type="SUPFAM" id="SSF55729">
    <property type="entry name" value="Acyl-CoA N-acyltransferases (Nat)"/>
    <property type="match status" value="1"/>
</dbReference>
<evidence type="ECO:0000313" key="5">
    <source>
        <dbReference type="Proteomes" id="UP000634134"/>
    </source>
</evidence>
<dbReference type="Proteomes" id="UP000634134">
    <property type="component" value="Unassembled WGS sequence"/>
</dbReference>
<dbReference type="InterPro" id="IPR050832">
    <property type="entry name" value="Bact_Acetyltransf"/>
</dbReference>
<dbReference type="Gene3D" id="3.40.630.30">
    <property type="match status" value="1"/>
</dbReference>
<organism evidence="4 5">
    <name type="scientific">Dyadobacter subterraneus</name>
    <dbReference type="NCBI Taxonomy" id="2773304"/>
    <lineage>
        <taxon>Bacteria</taxon>
        <taxon>Pseudomonadati</taxon>
        <taxon>Bacteroidota</taxon>
        <taxon>Cytophagia</taxon>
        <taxon>Cytophagales</taxon>
        <taxon>Spirosomataceae</taxon>
        <taxon>Dyadobacter</taxon>
    </lineage>
</organism>
<reference evidence="5" key="1">
    <citation type="submission" date="2023-07" db="EMBL/GenBank/DDBJ databases">
        <title>Dyadobacter sp. nov 'subterranea' isolated from contaminted grondwater.</title>
        <authorList>
            <person name="Szabo I."/>
            <person name="Al-Omari J."/>
            <person name="Szerdahelyi S.G."/>
            <person name="Rado J."/>
        </authorList>
    </citation>
    <scope>NUCLEOTIDE SEQUENCE [LARGE SCALE GENOMIC DNA]</scope>
    <source>
        <strain evidence="5">UP-52</strain>
    </source>
</reference>
<keyword evidence="1" id="KW-0808">Transferase</keyword>
<evidence type="ECO:0000256" key="1">
    <source>
        <dbReference type="ARBA" id="ARBA00022679"/>
    </source>
</evidence>
<evidence type="ECO:0000256" key="2">
    <source>
        <dbReference type="ARBA" id="ARBA00023315"/>
    </source>
</evidence>
<gene>
    <name evidence="4" type="ORF">IEE83_10625</name>
</gene>
<feature type="domain" description="N-acetyltransferase" evidence="3">
    <location>
        <begin position="4"/>
        <end position="156"/>
    </location>
</feature>
<dbReference type="PANTHER" id="PTHR43877:SF2">
    <property type="entry name" value="AMINOALKYLPHOSPHONATE N-ACETYLTRANSFERASE-RELATED"/>
    <property type="match status" value="1"/>
</dbReference>
<dbReference type="InterPro" id="IPR016181">
    <property type="entry name" value="Acyl_CoA_acyltransferase"/>
</dbReference>
<keyword evidence="5" id="KW-1185">Reference proteome</keyword>
<evidence type="ECO:0000313" key="4">
    <source>
        <dbReference type="EMBL" id="MBE9462338.1"/>
    </source>
</evidence>
<sequence>MFQVKIRPATTSDLPTLLRFEQGVINAERPFDQLIKPDPVHYYDIKEMIRASHIELLVAEIDGQVVGSGYARIEKAKHFLKHPLHAYLGFMYVDPLFRGKGINSKIIQRLKEWAISQNISELRLDVYEGNEPAIKAYEKVGFCKQLINMHMEVGKG</sequence>
<dbReference type="CDD" id="cd04301">
    <property type="entry name" value="NAT_SF"/>
    <property type="match status" value="1"/>
</dbReference>
<dbReference type="RefSeq" id="WP_194120553.1">
    <property type="nucleotide sequence ID" value="NZ_JACYGY010000001.1"/>
</dbReference>
<dbReference type="InterPro" id="IPR000182">
    <property type="entry name" value="GNAT_dom"/>
</dbReference>
<proteinExistence type="predicted"/>